<evidence type="ECO:0000256" key="8">
    <source>
        <dbReference type="SAM" id="Phobius"/>
    </source>
</evidence>
<keyword evidence="4 8" id="KW-1133">Transmembrane helix</keyword>
<protein>
    <recommendedName>
        <fullName evidence="9">Ionotropic glutamate receptor C-terminal domain-containing protein</fullName>
    </recommendedName>
</protein>
<dbReference type="InterPro" id="IPR052192">
    <property type="entry name" value="Insect_Ionotropic_Sensory_Rcpt"/>
</dbReference>
<keyword evidence="7" id="KW-0325">Glycoprotein</keyword>
<feature type="transmembrane region" description="Helical" evidence="8">
    <location>
        <begin position="209"/>
        <end position="237"/>
    </location>
</feature>
<name>A0AAD9N9D9_9ANNE</name>
<keyword evidence="5 8" id="KW-0472">Membrane</keyword>
<keyword evidence="3 8" id="KW-0812">Transmembrane</keyword>
<evidence type="ECO:0000313" key="10">
    <source>
        <dbReference type="EMBL" id="KAK2158934.1"/>
    </source>
</evidence>
<evidence type="ECO:0000256" key="1">
    <source>
        <dbReference type="ARBA" id="ARBA00004651"/>
    </source>
</evidence>
<evidence type="ECO:0000256" key="6">
    <source>
        <dbReference type="ARBA" id="ARBA00023170"/>
    </source>
</evidence>
<feature type="transmembrane region" description="Helical" evidence="8">
    <location>
        <begin position="184"/>
        <end position="203"/>
    </location>
</feature>
<dbReference type="AlphaFoldDB" id="A0AAD9N9D9"/>
<comment type="subcellular location">
    <subcellularLocation>
        <location evidence="1">Cell membrane</location>
        <topology evidence="1">Multi-pass membrane protein</topology>
    </subcellularLocation>
</comment>
<evidence type="ECO:0000256" key="7">
    <source>
        <dbReference type="ARBA" id="ARBA00023180"/>
    </source>
</evidence>
<sequence>MVCANSIYRYPVAGFGIKEVANAYRDHQDVLEEGVCPRGVNVLVLLKEKHNMAITFDQRGSTCLYYDHSSNTNGNYGTVRSCYINEQLDDVIEGIMKQGEWSHIVFVTEKKRSILERRRWLRFAKQTTLECDVPELYLIGTLLSIKTKDDFINVVLTCSLDKTRNIMKLVSEEGTRSTFQRLRLNWLFPTLMVDIASTVMPLVRDGDNIVLLTVTAVSYAPDAYLATSTAVIFLVHARRWHFIYSVFKPTVWLCIGCLPILLALPLYLVHKLRLDNTIHARRSEILATIIYETVGNVFRQGANLHRNNNSIRIMTSFYWFTIIVLVATYSGNLTSHLAVTKVKMPFTTLQGLTNDKRYTLLIEGNSSTELVLKNSKRGVYKEMWNKIQDHPERAFVESMDEAWDKLQNEDYIAFSAGKMGLTQYINDKICSDGVLLPEEYIHSGLGLIMQQGAPHKRRFDIM</sequence>
<evidence type="ECO:0000256" key="5">
    <source>
        <dbReference type="ARBA" id="ARBA00023136"/>
    </source>
</evidence>
<evidence type="ECO:0000256" key="4">
    <source>
        <dbReference type="ARBA" id="ARBA00022989"/>
    </source>
</evidence>
<accession>A0AAD9N9D9</accession>
<dbReference type="EMBL" id="JAODUP010000161">
    <property type="protein sequence ID" value="KAK2158934.1"/>
    <property type="molecule type" value="Genomic_DNA"/>
</dbReference>
<dbReference type="GO" id="GO:0015276">
    <property type="term" value="F:ligand-gated monoatomic ion channel activity"/>
    <property type="evidence" value="ECO:0007669"/>
    <property type="project" value="InterPro"/>
</dbReference>
<gene>
    <name evidence="10" type="ORF">LSH36_161g02020</name>
</gene>
<keyword evidence="11" id="KW-1185">Reference proteome</keyword>
<evidence type="ECO:0000256" key="2">
    <source>
        <dbReference type="ARBA" id="ARBA00022475"/>
    </source>
</evidence>
<proteinExistence type="predicted"/>
<evidence type="ECO:0000313" key="11">
    <source>
        <dbReference type="Proteomes" id="UP001208570"/>
    </source>
</evidence>
<feature type="domain" description="Ionotropic glutamate receptor C-terminal" evidence="9">
    <location>
        <begin position="250"/>
        <end position="367"/>
    </location>
</feature>
<comment type="caution">
    <text evidence="10">The sequence shown here is derived from an EMBL/GenBank/DDBJ whole genome shotgun (WGS) entry which is preliminary data.</text>
</comment>
<keyword evidence="2" id="KW-1003">Cell membrane</keyword>
<evidence type="ECO:0000256" key="3">
    <source>
        <dbReference type="ARBA" id="ARBA00022692"/>
    </source>
</evidence>
<dbReference type="Gene3D" id="1.10.287.70">
    <property type="match status" value="1"/>
</dbReference>
<feature type="transmembrane region" description="Helical" evidence="8">
    <location>
        <begin position="317"/>
        <end position="339"/>
    </location>
</feature>
<dbReference type="Pfam" id="PF00060">
    <property type="entry name" value="Lig_chan"/>
    <property type="match status" value="1"/>
</dbReference>
<feature type="transmembrane region" description="Helical" evidence="8">
    <location>
        <begin position="249"/>
        <end position="268"/>
    </location>
</feature>
<dbReference type="GO" id="GO:0050906">
    <property type="term" value="P:detection of stimulus involved in sensory perception"/>
    <property type="evidence" value="ECO:0007669"/>
    <property type="project" value="UniProtKB-ARBA"/>
</dbReference>
<evidence type="ECO:0000259" key="9">
    <source>
        <dbReference type="Pfam" id="PF00060"/>
    </source>
</evidence>
<organism evidence="10 11">
    <name type="scientific">Paralvinella palmiformis</name>
    <dbReference type="NCBI Taxonomy" id="53620"/>
    <lineage>
        <taxon>Eukaryota</taxon>
        <taxon>Metazoa</taxon>
        <taxon>Spiralia</taxon>
        <taxon>Lophotrochozoa</taxon>
        <taxon>Annelida</taxon>
        <taxon>Polychaeta</taxon>
        <taxon>Sedentaria</taxon>
        <taxon>Canalipalpata</taxon>
        <taxon>Terebellida</taxon>
        <taxon>Terebelliformia</taxon>
        <taxon>Alvinellidae</taxon>
        <taxon>Paralvinella</taxon>
    </lineage>
</organism>
<dbReference type="GO" id="GO:0005886">
    <property type="term" value="C:plasma membrane"/>
    <property type="evidence" value="ECO:0007669"/>
    <property type="project" value="UniProtKB-SubCell"/>
</dbReference>
<dbReference type="PANTHER" id="PTHR42643:SF24">
    <property type="entry name" value="IONOTROPIC RECEPTOR 60A"/>
    <property type="match status" value="1"/>
</dbReference>
<dbReference type="Proteomes" id="UP001208570">
    <property type="component" value="Unassembled WGS sequence"/>
</dbReference>
<dbReference type="SUPFAM" id="SSF53850">
    <property type="entry name" value="Periplasmic binding protein-like II"/>
    <property type="match status" value="1"/>
</dbReference>
<dbReference type="PANTHER" id="PTHR42643">
    <property type="entry name" value="IONOTROPIC RECEPTOR 20A-RELATED"/>
    <property type="match status" value="1"/>
</dbReference>
<reference evidence="10" key="1">
    <citation type="journal article" date="2023" name="Mol. Biol. Evol.">
        <title>Third-Generation Sequencing Reveals the Adaptive Role of the Epigenome in Three Deep-Sea Polychaetes.</title>
        <authorList>
            <person name="Perez M."/>
            <person name="Aroh O."/>
            <person name="Sun Y."/>
            <person name="Lan Y."/>
            <person name="Juniper S.K."/>
            <person name="Young C.R."/>
            <person name="Angers B."/>
            <person name="Qian P.Y."/>
        </authorList>
    </citation>
    <scope>NUCLEOTIDE SEQUENCE</scope>
    <source>
        <strain evidence="10">P08H-3</strain>
    </source>
</reference>
<dbReference type="InterPro" id="IPR001320">
    <property type="entry name" value="Iontro_rcpt_C"/>
</dbReference>
<keyword evidence="6" id="KW-0675">Receptor</keyword>